<gene>
    <name evidence="2" type="ORF">SAMN03003324_02957</name>
</gene>
<protein>
    <submittedName>
        <fullName evidence="2">Uncharacterized protein</fullName>
    </submittedName>
</protein>
<dbReference type="Proteomes" id="UP000183129">
    <property type="component" value="Unassembled WGS sequence"/>
</dbReference>
<organism evidence="2 3">
    <name type="scientific">Pedobacter antarcticus</name>
    <dbReference type="NCBI Taxonomy" id="34086"/>
    <lineage>
        <taxon>Bacteria</taxon>
        <taxon>Pseudomonadati</taxon>
        <taxon>Bacteroidota</taxon>
        <taxon>Sphingobacteriia</taxon>
        <taxon>Sphingobacteriales</taxon>
        <taxon>Sphingobacteriaceae</taxon>
        <taxon>Pedobacter</taxon>
    </lineage>
</organism>
<dbReference type="AlphaFoldDB" id="A0A1I2H3L8"/>
<evidence type="ECO:0000256" key="1">
    <source>
        <dbReference type="SAM" id="MobiDB-lite"/>
    </source>
</evidence>
<reference evidence="2 3" key="1">
    <citation type="submission" date="2016-10" db="EMBL/GenBank/DDBJ databases">
        <authorList>
            <person name="de Groot N.N."/>
        </authorList>
    </citation>
    <scope>NUCLEOTIDE SEQUENCE [LARGE SCALE GENOMIC DNA]</scope>
    <source>
        <strain evidence="2 3">ATCC 51969</strain>
    </source>
</reference>
<feature type="region of interest" description="Disordered" evidence="1">
    <location>
        <begin position="1"/>
        <end position="21"/>
    </location>
</feature>
<name>A0A1I2H3L8_9SPHI</name>
<accession>A0A1I2H3L8</accession>
<evidence type="ECO:0000313" key="3">
    <source>
        <dbReference type="Proteomes" id="UP000183129"/>
    </source>
</evidence>
<evidence type="ECO:0000313" key="2">
    <source>
        <dbReference type="EMBL" id="SFF24272.1"/>
    </source>
</evidence>
<sequence>MSGQAKFDPHKSTAGNNHKKKAYPKLDMPVELYLYNFKQLL</sequence>
<proteinExistence type="predicted"/>
<dbReference type="EMBL" id="FONS01000007">
    <property type="protein sequence ID" value="SFF24272.1"/>
    <property type="molecule type" value="Genomic_DNA"/>
</dbReference>